<sequence>MPLDDIRKSEKNEWLESTQQEAFTAVRSDQKVKEVGHSLNIPESTLRAKLKANQSNKFRMGRKPVFNEEQENAIANHVMKLANVFFGTTPTELRRSAYRFAEMNKTNQRFSHEKKLAGQIGLIYF</sequence>
<dbReference type="AlphaFoldDB" id="A0ABD2MPL3"/>
<organism evidence="1 2">
    <name type="scientific">Cryptolaemus montrouzieri</name>
    <dbReference type="NCBI Taxonomy" id="559131"/>
    <lineage>
        <taxon>Eukaryota</taxon>
        <taxon>Metazoa</taxon>
        <taxon>Ecdysozoa</taxon>
        <taxon>Arthropoda</taxon>
        <taxon>Hexapoda</taxon>
        <taxon>Insecta</taxon>
        <taxon>Pterygota</taxon>
        <taxon>Neoptera</taxon>
        <taxon>Endopterygota</taxon>
        <taxon>Coleoptera</taxon>
        <taxon>Polyphaga</taxon>
        <taxon>Cucujiformia</taxon>
        <taxon>Coccinelloidea</taxon>
        <taxon>Coccinellidae</taxon>
        <taxon>Scymninae</taxon>
        <taxon>Scymnini</taxon>
        <taxon>Cryptolaemus</taxon>
    </lineage>
</organism>
<dbReference type="EMBL" id="JABFTP020000021">
    <property type="protein sequence ID" value="KAL3268326.1"/>
    <property type="molecule type" value="Genomic_DNA"/>
</dbReference>
<gene>
    <name evidence="1" type="ORF">HHI36_007444</name>
</gene>
<evidence type="ECO:0000313" key="1">
    <source>
        <dbReference type="EMBL" id="KAL3268326.1"/>
    </source>
</evidence>
<dbReference type="Proteomes" id="UP001516400">
    <property type="component" value="Unassembled WGS sequence"/>
</dbReference>
<accession>A0ABD2MPL3</accession>
<comment type="caution">
    <text evidence="1">The sequence shown here is derived from an EMBL/GenBank/DDBJ whole genome shotgun (WGS) entry which is preliminary data.</text>
</comment>
<reference evidence="1 2" key="1">
    <citation type="journal article" date="2021" name="BMC Biol.">
        <title>Horizontally acquired antibacterial genes associated with adaptive radiation of ladybird beetles.</title>
        <authorList>
            <person name="Li H.S."/>
            <person name="Tang X.F."/>
            <person name="Huang Y.H."/>
            <person name="Xu Z.Y."/>
            <person name="Chen M.L."/>
            <person name="Du X.Y."/>
            <person name="Qiu B.Y."/>
            <person name="Chen P.T."/>
            <person name="Zhang W."/>
            <person name="Slipinski A."/>
            <person name="Escalona H.E."/>
            <person name="Waterhouse R.M."/>
            <person name="Zwick A."/>
            <person name="Pang H."/>
        </authorList>
    </citation>
    <scope>NUCLEOTIDE SEQUENCE [LARGE SCALE GENOMIC DNA]</scope>
    <source>
        <strain evidence="1">SYSU2018</strain>
    </source>
</reference>
<keyword evidence="2" id="KW-1185">Reference proteome</keyword>
<name>A0ABD2MPL3_9CUCU</name>
<proteinExistence type="predicted"/>
<evidence type="ECO:0000313" key="2">
    <source>
        <dbReference type="Proteomes" id="UP001516400"/>
    </source>
</evidence>
<protein>
    <submittedName>
        <fullName evidence="1">Uncharacterized protein</fullName>
    </submittedName>
</protein>